<dbReference type="STRING" id="59919.PMM0032"/>
<evidence type="ECO:0000313" key="2">
    <source>
        <dbReference type="EMBL" id="CAE18491.1"/>
    </source>
</evidence>
<protein>
    <submittedName>
        <fullName evidence="2">Possible Bacterial type II secretion system pr</fullName>
    </submittedName>
</protein>
<organism evidence="2 3">
    <name type="scientific">Prochlorococcus marinus subsp. pastoris (strain CCMP1986 / NIES-2087 / MED4)</name>
    <dbReference type="NCBI Taxonomy" id="59919"/>
    <lineage>
        <taxon>Bacteria</taxon>
        <taxon>Bacillati</taxon>
        <taxon>Cyanobacteriota</taxon>
        <taxon>Cyanophyceae</taxon>
        <taxon>Synechococcales</taxon>
        <taxon>Prochlorococcaceae</taxon>
        <taxon>Prochlorococcus</taxon>
    </lineage>
</organism>
<feature type="region of interest" description="Disordered" evidence="1">
    <location>
        <begin position="105"/>
        <end position="139"/>
    </location>
</feature>
<dbReference type="RefSeq" id="WP_011131670.1">
    <property type="nucleotide sequence ID" value="NC_005072.1"/>
</dbReference>
<dbReference type="OrthoDB" id="558974at2"/>
<evidence type="ECO:0000313" key="3">
    <source>
        <dbReference type="Proteomes" id="UP000001026"/>
    </source>
</evidence>
<dbReference type="Proteomes" id="UP000001026">
    <property type="component" value="Chromosome"/>
</dbReference>
<dbReference type="Pfam" id="PF20191">
    <property type="entry name" value="DUF6554"/>
    <property type="match status" value="1"/>
</dbReference>
<name>Q7TUH8_PROMP</name>
<dbReference type="InterPro" id="IPR046684">
    <property type="entry name" value="DUF6554"/>
</dbReference>
<sequence length="139" mass="16273">MKGHKKIRFIFPLVAMYVPLLLLAPKAIAGSFGAEIFCTMRDGGNDHESSWQAAYSYIKKQKGGIFKTSPKQAAGQIIETVVRERDKFSYCVEFLDQLHPDRKLQLENDRKEKRRKKEELLQDKENEDYSKETFDRYSY</sequence>
<dbReference type="EMBL" id="BX548174">
    <property type="protein sequence ID" value="CAE18491.1"/>
    <property type="molecule type" value="Genomic_DNA"/>
</dbReference>
<proteinExistence type="predicted"/>
<reference evidence="2 3" key="1">
    <citation type="journal article" date="2003" name="Nature">
        <title>Genome divergence in two Prochlorococcus ecotypes reflects oceanic niche differentiation.</title>
        <authorList>
            <person name="Rocap G."/>
            <person name="Larimer F.W."/>
            <person name="Lamerdin J.E."/>
            <person name="Malfatti S."/>
            <person name="Chain P."/>
            <person name="Ahlgren N.A."/>
            <person name="Arellano A."/>
            <person name="Coleman M."/>
            <person name="Hauser L."/>
            <person name="Hess W.R."/>
            <person name="Johnson Z.I."/>
            <person name="Land M.L."/>
            <person name="Lindell D."/>
            <person name="Post A.F."/>
            <person name="Regala W."/>
            <person name="Shah M."/>
            <person name="Shaw S.L."/>
            <person name="Steglich C."/>
            <person name="Sullivan M.B."/>
            <person name="Ting C.S."/>
            <person name="Tolonen A."/>
            <person name="Webb E.A."/>
            <person name="Zinser E.R."/>
            <person name="Chisholm S.W."/>
        </authorList>
    </citation>
    <scope>NUCLEOTIDE SEQUENCE [LARGE SCALE GENOMIC DNA]</scope>
    <source>
        <strain evidence="3">CCMP1986 / NIES-2087 / MED4</strain>
    </source>
</reference>
<dbReference type="AlphaFoldDB" id="Q7TUH8"/>
<accession>Q7TUH8</accession>
<dbReference type="eggNOG" id="ENOG5030MJ7">
    <property type="taxonomic scope" value="Bacteria"/>
</dbReference>
<evidence type="ECO:0000256" key="1">
    <source>
        <dbReference type="SAM" id="MobiDB-lite"/>
    </source>
</evidence>
<gene>
    <name evidence="2" type="ordered locus">PMM0032</name>
</gene>
<dbReference type="KEGG" id="pmm:PMM0032"/>
<dbReference type="HOGENOM" id="CLU_145925_1_0_3"/>